<accession>A0A670JIV7</accession>
<evidence type="ECO:0000313" key="11">
    <source>
        <dbReference type="Ensembl" id="ENSPMRP00000024386.1"/>
    </source>
</evidence>
<dbReference type="GO" id="GO:0002690">
    <property type="term" value="P:positive regulation of leukocyte chemotaxis"/>
    <property type="evidence" value="ECO:0007669"/>
    <property type="project" value="Ensembl"/>
</dbReference>
<name>A0A670JIV7_PODMU</name>
<feature type="signal peptide" evidence="9">
    <location>
        <begin position="1"/>
        <end position="20"/>
    </location>
</feature>
<evidence type="ECO:0000256" key="5">
    <source>
        <dbReference type="ARBA" id="ARBA00022858"/>
    </source>
</evidence>
<evidence type="ECO:0000256" key="4">
    <source>
        <dbReference type="ARBA" id="ARBA00022582"/>
    </source>
</evidence>
<sequence>PPPFSWKEFLLAFSLFVCLGLPPAEPHLAAGSGRHLRTKRCSCLNWMDKECVYFCHLDIIWINTPGHSTPYGLGNTQRRRKRSLSRCECSHSKDSVCATFCHGKPCTFLLINPFYLCNFAQYTFWQGNFPSRNALLYAIFTNLCIFMHTLYTLLFWKTSLQNSEKCKFQKVTIVLVHILFLKVN</sequence>
<evidence type="ECO:0000256" key="6">
    <source>
        <dbReference type="ARBA" id="ARBA00023259"/>
    </source>
</evidence>
<keyword evidence="6" id="KW-0800">Toxin</keyword>
<dbReference type="GO" id="GO:0005615">
    <property type="term" value="C:extracellular space"/>
    <property type="evidence" value="ECO:0007669"/>
    <property type="project" value="Ensembl"/>
</dbReference>
<dbReference type="GO" id="GO:0019229">
    <property type="term" value="P:regulation of vasoconstriction"/>
    <property type="evidence" value="ECO:0007669"/>
    <property type="project" value="InterPro"/>
</dbReference>
<evidence type="ECO:0000259" key="10">
    <source>
        <dbReference type="SMART" id="SM00272"/>
    </source>
</evidence>
<dbReference type="GO" id="GO:0048246">
    <property type="term" value="P:macrophage chemotaxis"/>
    <property type="evidence" value="ECO:0007669"/>
    <property type="project" value="Ensembl"/>
</dbReference>
<dbReference type="InterPro" id="IPR001928">
    <property type="entry name" value="Endothln-like_toxin"/>
</dbReference>
<dbReference type="GO" id="GO:0001525">
    <property type="term" value="P:angiogenesis"/>
    <property type="evidence" value="ECO:0007669"/>
    <property type="project" value="Ensembl"/>
</dbReference>
<dbReference type="Ensembl" id="ENSPMRT00000025871.1">
    <property type="protein sequence ID" value="ENSPMRP00000024386.1"/>
    <property type="gene ID" value="ENSPMRG00000015758.1"/>
</dbReference>
<dbReference type="GO" id="GO:0009932">
    <property type="term" value="P:cell tip growth"/>
    <property type="evidence" value="ECO:0007669"/>
    <property type="project" value="Ensembl"/>
</dbReference>
<dbReference type="InterPro" id="IPR019764">
    <property type="entry name" value="Endothelin_toxin_CS"/>
</dbReference>
<dbReference type="GO" id="GO:0050850">
    <property type="term" value="P:positive regulation of calcium-mediated signaling"/>
    <property type="evidence" value="ECO:0007669"/>
    <property type="project" value="Ensembl"/>
</dbReference>
<dbReference type="GeneTree" id="ENSGT00950000183053"/>
<feature type="transmembrane region" description="Helical" evidence="8">
    <location>
        <begin position="134"/>
        <end position="156"/>
    </location>
</feature>
<keyword evidence="4" id="KW-0123">Cardiotoxin</keyword>
<dbReference type="PANTHER" id="PTHR13874:SF9">
    <property type="entry name" value="ENDOTHELIN-2"/>
    <property type="match status" value="1"/>
</dbReference>
<dbReference type="PANTHER" id="PTHR13874">
    <property type="entry name" value="ENDOTHELIN"/>
    <property type="match status" value="1"/>
</dbReference>
<keyword evidence="12" id="KW-1185">Reference proteome</keyword>
<evidence type="ECO:0000256" key="8">
    <source>
        <dbReference type="SAM" id="Phobius"/>
    </source>
</evidence>
<dbReference type="PRINTS" id="PR00365">
    <property type="entry name" value="ENDOTHELIN"/>
</dbReference>
<feature type="domain" description="Endothelin-like toxin" evidence="10">
    <location>
        <begin position="86"/>
        <end position="107"/>
    </location>
</feature>
<keyword evidence="8" id="KW-0812">Transmembrane</keyword>
<dbReference type="GO" id="GO:0030593">
    <property type="term" value="P:neutrophil chemotaxis"/>
    <property type="evidence" value="ECO:0007669"/>
    <property type="project" value="Ensembl"/>
</dbReference>
<dbReference type="GO" id="GO:0010460">
    <property type="term" value="P:positive regulation of heart rate"/>
    <property type="evidence" value="ECO:0007669"/>
    <property type="project" value="Ensembl"/>
</dbReference>
<dbReference type="PROSITE" id="PS00270">
    <property type="entry name" value="ENDOTHELIN"/>
    <property type="match status" value="2"/>
</dbReference>
<dbReference type="GO" id="GO:0001659">
    <property type="term" value="P:temperature homeostasis"/>
    <property type="evidence" value="ECO:0007669"/>
    <property type="project" value="Ensembl"/>
</dbReference>
<dbReference type="GO" id="GO:0005179">
    <property type="term" value="F:hormone activity"/>
    <property type="evidence" value="ECO:0007669"/>
    <property type="project" value="Ensembl"/>
</dbReference>
<evidence type="ECO:0000256" key="9">
    <source>
        <dbReference type="SAM" id="SignalP"/>
    </source>
</evidence>
<keyword evidence="8" id="KW-1133">Transmembrane helix</keyword>
<dbReference type="GO" id="GO:0042116">
    <property type="term" value="P:macrophage activation"/>
    <property type="evidence" value="ECO:0007669"/>
    <property type="project" value="Ensembl"/>
</dbReference>
<keyword evidence="9" id="KW-0732">Signal</keyword>
<keyword evidence="8" id="KW-0472">Membrane</keyword>
<evidence type="ECO:0000313" key="12">
    <source>
        <dbReference type="Proteomes" id="UP000472272"/>
    </source>
</evidence>
<gene>
    <name evidence="11" type="primary">EDN2</name>
</gene>
<evidence type="ECO:0000256" key="2">
    <source>
        <dbReference type="ARBA" id="ARBA00010959"/>
    </source>
</evidence>
<comment type="subcellular location">
    <subcellularLocation>
        <location evidence="1">Secreted</location>
    </subcellularLocation>
</comment>
<dbReference type="GO" id="GO:0006874">
    <property type="term" value="P:intracellular calcium ion homeostasis"/>
    <property type="evidence" value="ECO:0007669"/>
    <property type="project" value="TreeGrafter"/>
</dbReference>
<dbReference type="GO" id="GO:0045987">
    <property type="term" value="P:positive regulation of smooth muscle contraction"/>
    <property type="evidence" value="ECO:0007669"/>
    <property type="project" value="Ensembl"/>
</dbReference>
<dbReference type="GO" id="GO:0097009">
    <property type="term" value="P:energy homeostasis"/>
    <property type="evidence" value="ECO:0007669"/>
    <property type="project" value="Ensembl"/>
</dbReference>
<dbReference type="GO" id="GO:0008284">
    <property type="term" value="P:positive regulation of cell population proliferation"/>
    <property type="evidence" value="ECO:0007669"/>
    <property type="project" value="Ensembl"/>
</dbReference>
<dbReference type="GO" id="GO:0031708">
    <property type="term" value="F:endothelin B receptor binding"/>
    <property type="evidence" value="ECO:0007669"/>
    <property type="project" value="Ensembl"/>
</dbReference>
<proteinExistence type="inferred from homology"/>
<feature type="chain" id="PRO_5025659320" evidence="9">
    <location>
        <begin position="21"/>
        <end position="184"/>
    </location>
</feature>
<dbReference type="GO" id="GO:0014826">
    <property type="term" value="P:vein smooth muscle contraction"/>
    <property type="evidence" value="ECO:0007669"/>
    <property type="project" value="Ensembl"/>
</dbReference>
<dbReference type="GO" id="GO:0086100">
    <property type="term" value="P:endothelin receptor signaling pathway"/>
    <property type="evidence" value="ECO:0007669"/>
    <property type="project" value="Ensembl"/>
</dbReference>
<keyword evidence="3" id="KW-0964">Secreted</keyword>
<dbReference type="GO" id="GO:0043542">
    <property type="term" value="P:endothelial cell migration"/>
    <property type="evidence" value="ECO:0007669"/>
    <property type="project" value="Ensembl"/>
</dbReference>
<comment type="similarity">
    <text evidence="2">Belongs to the endothelin/sarafotoxin family.</text>
</comment>
<dbReference type="SMART" id="SM00272">
    <property type="entry name" value="END"/>
    <property type="match status" value="2"/>
</dbReference>
<keyword evidence="6" id="KW-1213">G-protein coupled receptor impairing toxin</keyword>
<organism evidence="11 12">
    <name type="scientific">Podarcis muralis</name>
    <name type="common">Wall lizard</name>
    <name type="synonym">Lacerta muralis</name>
    <dbReference type="NCBI Taxonomy" id="64176"/>
    <lineage>
        <taxon>Eukaryota</taxon>
        <taxon>Metazoa</taxon>
        <taxon>Chordata</taxon>
        <taxon>Craniata</taxon>
        <taxon>Vertebrata</taxon>
        <taxon>Euteleostomi</taxon>
        <taxon>Lepidosauria</taxon>
        <taxon>Squamata</taxon>
        <taxon>Bifurcata</taxon>
        <taxon>Unidentata</taxon>
        <taxon>Episquamata</taxon>
        <taxon>Laterata</taxon>
        <taxon>Lacertibaenia</taxon>
        <taxon>Lacertidae</taxon>
        <taxon>Podarcis</taxon>
    </lineage>
</organism>
<reference evidence="11" key="2">
    <citation type="submission" date="2025-08" db="UniProtKB">
        <authorList>
            <consortium name="Ensembl"/>
        </authorList>
    </citation>
    <scope>IDENTIFICATION</scope>
</reference>
<feature type="domain" description="Endothelin-like toxin" evidence="10">
    <location>
        <begin position="40"/>
        <end position="61"/>
    </location>
</feature>
<protein>
    <submittedName>
        <fullName evidence="11">Endothelin 2</fullName>
    </submittedName>
</protein>
<dbReference type="GO" id="GO:0003100">
    <property type="term" value="P:regulation of systemic arterial blood pressure by endothelin"/>
    <property type="evidence" value="ECO:0007669"/>
    <property type="project" value="Ensembl"/>
</dbReference>
<evidence type="ECO:0000256" key="7">
    <source>
        <dbReference type="ARBA" id="ARBA00023322"/>
    </source>
</evidence>
<dbReference type="Proteomes" id="UP000472272">
    <property type="component" value="Chromosome 8"/>
</dbReference>
<evidence type="ECO:0000256" key="1">
    <source>
        <dbReference type="ARBA" id="ARBA00004613"/>
    </source>
</evidence>
<dbReference type="Pfam" id="PF00322">
    <property type="entry name" value="Endothelin"/>
    <property type="match status" value="1"/>
</dbReference>
<dbReference type="GO" id="GO:0031394">
    <property type="term" value="P:positive regulation of prostaglandin biosynthetic process"/>
    <property type="evidence" value="ECO:0007669"/>
    <property type="project" value="Ensembl"/>
</dbReference>
<dbReference type="GO" id="GO:0048675">
    <property type="term" value="P:axon extension"/>
    <property type="evidence" value="ECO:0007669"/>
    <property type="project" value="Ensembl"/>
</dbReference>
<reference evidence="11" key="3">
    <citation type="submission" date="2025-09" db="UniProtKB">
        <authorList>
            <consortium name="Ensembl"/>
        </authorList>
    </citation>
    <scope>IDENTIFICATION</scope>
</reference>
<reference evidence="11 12" key="1">
    <citation type="journal article" date="2019" name="Proc. Natl. Acad. Sci. U.S.A.">
        <title>Regulatory changes in pterin and carotenoid genes underlie balanced color polymorphisms in the wall lizard.</title>
        <authorList>
            <person name="Andrade P."/>
            <person name="Pinho C."/>
            <person name="Perez I de Lanuza G."/>
            <person name="Afonso S."/>
            <person name="Brejcha J."/>
            <person name="Rubin C.J."/>
            <person name="Wallerman O."/>
            <person name="Pereira P."/>
            <person name="Sabatino S.J."/>
            <person name="Bellati A."/>
            <person name="Pellitteri-Rosa D."/>
            <person name="Bosakova Z."/>
            <person name="Bunikis I."/>
            <person name="Carretero M.A."/>
            <person name="Feiner N."/>
            <person name="Marsik P."/>
            <person name="Pauperio F."/>
            <person name="Salvi D."/>
            <person name="Soler L."/>
            <person name="While G.M."/>
            <person name="Uller T."/>
            <person name="Font E."/>
            <person name="Andersson L."/>
            <person name="Carneiro M."/>
        </authorList>
    </citation>
    <scope>NUCLEOTIDE SEQUENCE</scope>
</reference>
<dbReference type="AlphaFoldDB" id="A0A670JIV7"/>
<keyword evidence="5" id="KW-0838">Vasoactive</keyword>
<dbReference type="GO" id="GO:0014824">
    <property type="term" value="P:artery smooth muscle contraction"/>
    <property type="evidence" value="ECO:0007669"/>
    <property type="project" value="Ensembl"/>
</dbReference>
<dbReference type="InterPro" id="IPR020475">
    <property type="entry name" value="Endothelin"/>
</dbReference>
<keyword evidence="7" id="KW-0839">Vasoconstrictor</keyword>
<dbReference type="GO" id="GO:0019221">
    <property type="term" value="P:cytokine-mediated signaling pathway"/>
    <property type="evidence" value="ECO:0007669"/>
    <property type="project" value="Ensembl"/>
</dbReference>
<evidence type="ECO:0000256" key="3">
    <source>
        <dbReference type="ARBA" id="ARBA00022525"/>
    </source>
</evidence>